<keyword evidence="2" id="KW-0560">Oxidoreductase</keyword>
<reference evidence="3 4" key="1">
    <citation type="submission" date="2020-04" db="EMBL/GenBank/DDBJ databases">
        <authorList>
            <person name="Klaysubun C."/>
            <person name="Duangmal K."/>
            <person name="Lipun K."/>
        </authorList>
    </citation>
    <scope>NUCLEOTIDE SEQUENCE [LARGE SCALE GENOMIC DNA]</scope>
    <source>
        <strain evidence="3 4">DSM 45300</strain>
    </source>
</reference>
<dbReference type="PRINTS" id="PR00081">
    <property type="entry name" value="GDHRDH"/>
</dbReference>
<dbReference type="SUPFAM" id="SSF51735">
    <property type="entry name" value="NAD(P)-binding Rossmann-fold domains"/>
    <property type="match status" value="1"/>
</dbReference>
<evidence type="ECO:0000256" key="2">
    <source>
        <dbReference type="ARBA" id="ARBA00023002"/>
    </source>
</evidence>
<dbReference type="Proteomes" id="UP000586918">
    <property type="component" value="Unassembled WGS sequence"/>
</dbReference>
<comment type="similarity">
    <text evidence="1">Belongs to the short-chain dehydrogenases/reductases (SDR) family.</text>
</comment>
<keyword evidence="4" id="KW-1185">Reference proteome</keyword>
<dbReference type="FunFam" id="3.40.50.720:FF:000084">
    <property type="entry name" value="Short-chain dehydrogenase reductase"/>
    <property type="match status" value="1"/>
</dbReference>
<comment type="caution">
    <text evidence="3">The sequence shown here is derived from an EMBL/GenBank/DDBJ whole genome shotgun (WGS) entry which is preliminary data.</text>
</comment>
<accession>A0A848DHH2</accession>
<gene>
    <name evidence="3" type="ORF">HF519_10620</name>
</gene>
<dbReference type="PANTHER" id="PTHR24321:SF8">
    <property type="entry name" value="ESTRADIOL 17-BETA-DEHYDROGENASE 8-RELATED"/>
    <property type="match status" value="1"/>
</dbReference>
<dbReference type="InterPro" id="IPR020904">
    <property type="entry name" value="Sc_DH/Rdtase_CS"/>
</dbReference>
<evidence type="ECO:0000256" key="1">
    <source>
        <dbReference type="ARBA" id="ARBA00006484"/>
    </source>
</evidence>
<dbReference type="PROSITE" id="PS00061">
    <property type="entry name" value="ADH_SHORT"/>
    <property type="match status" value="1"/>
</dbReference>
<evidence type="ECO:0000313" key="3">
    <source>
        <dbReference type="EMBL" id="NMH92016.1"/>
    </source>
</evidence>
<sequence>MPPSSKVAFISGGGSGIGRASALAFARLGHAVMIGDADAAAAAATAKEITEAGGSAAGVQVDVSDEGQVRDAVDATVSEFGRLDSAVNSAGIQGELGPAGECSTPNWELTLAVNLTGTFLCMREQIRVMLPQGAGSIVNISSNFGLVGKKGIPAYCASKHGVIGLTKSAALDYAAHGIRINTVCPGPTTTPMFDKIVEESGDRARTMLQEVESSVPMGRLGMADDIAAAVTWLCSDAASFVTGTAMPVDGGFVVG</sequence>
<dbReference type="InterPro" id="IPR002347">
    <property type="entry name" value="SDR_fam"/>
</dbReference>
<proteinExistence type="inferred from homology"/>
<dbReference type="AlphaFoldDB" id="A0A848DHH2"/>
<dbReference type="NCBIfam" id="NF005559">
    <property type="entry name" value="PRK07231.1"/>
    <property type="match status" value="1"/>
</dbReference>
<dbReference type="GO" id="GO:0016491">
    <property type="term" value="F:oxidoreductase activity"/>
    <property type="evidence" value="ECO:0007669"/>
    <property type="project" value="UniProtKB-KW"/>
</dbReference>
<protein>
    <submittedName>
        <fullName evidence="3">SDR family oxidoreductase</fullName>
    </submittedName>
</protein>
<dbReference type="EMBL" id="JAAXKZ010000029">
    <property type="protein sequence ID" value="NMH92016.1"/>
    <property type="molecule type" value="Genomic_DNA"/>
</dbReference>
<organism evidence="3 4">
    <name type="scientific">Pseudonocardia bannensis</name>
    <dbReference type="NCBI Taxonomy" id="630973"/>
    <lineage>
        <taxon>Bacteria</taxon>
        <taxon>Bacillati</taxon>
        <taxon>Actinomycetota</taxon>
        <taxon>Actinomycetes</taxon>
        <taxon>Pseudonocardiales</taxon>
        <taxon>Pseudonocardiaceae</taxon>
        <taxon>Pseudonocardia</taxon>
    </lineage>
</organism>
<dbReference type="Gene3D" id="3.40.50.720">
    <property type="entry name" value="NAD(P)-binding Rossmann-like Domain"/>
    <property type="match status" value="1"/>
</dbReference>
<dbReference type="InterPro" id="IPR036291">
    <property type="entry name" value="NAD(P)-bd_dom_sf"/>
</dbReference>
<dbReference type="PANTHER" id="PTHR24321">
    <property type="entry name" value="DEHYDROGENASES, SHORT CHAIN"/>
    <property type="match status" value="1"/>
</dbReference>
<dbReference type="CDD" id="cd05233">
    <property type="entry name" value="SDR_c"/>
    <property type="match status" value="1"/>
</dbReference>
<dbReference type="Pfam" id="PF13561">
    <property type="entry name" value="adh_short_C2"/>
    <property type="match status" value="1"/>
</dbReference>
<name>A0A848DHH2_9PSEU</name>
<evidence type="ECO:0000313" key="4">
    <source>
        <dbReference type="Proteomes" id="UP000586918"/>
    </source>
</evidence>
<dbReference type="PRINTS" id="PR00080">
    <property type="entry name" value="SDRFAMILY"/>
</dbReference>